<feature type="domain" description="C2H2-type" evidence="11">
    <location>
        <begin position="340"/>
        <end position="368"/>
    </location>
</feature>
<gene>
    <name evidence="13" type="primary">LOC118281226</name>
</gene>
<dbReference type="GO" id="GO:0005634">
    <property type="term" value="C:nucleus"/>
    <property type="evidence" value="ECO:0007669"/>
    <property type="project" value="UniProtKB-SubCell"/>
</dbReference>
<feature type="domain" description="C2H2-type" evidence="11">
    <location>
        <begin position="252"/>
        <end position="281"/>
    </location>
</feature>
<evidence type="ECO:0000256" key="4">
    <source>
        <dbReference type="ARBA" id="ARBA00022737"/>
    </source>
</evidence>
<dbReference type="PROSITE" id="PS00028">
    <property type="entry name" value="ZINC_FINGER_C2H2_1"/>
    <property type="match status" value="13"/>
</dbReference>
<dbReference type="GO" id="GO:0003677">
    <property type="term" value="F:DNA binding"/>
    <property type="evidence" value="ECO:0007669"/>
    <property type="project" value="UniProtKB-KW"/>
</dbReference>
<feature type="domain" description="C2H2-type" evidence="11">
    <location>
        <begin position="51"/>
        <end position="79"/>
    </location>
</feature>
<accession>A0A9R0E179</accession>
<feature type="domain" description="C2H2-type" evidence="11">
    <location>
        <begin position="80"/>
        <end position="107"/>
    </location>
</feature>
<feature type="domain" description="C2H2-type" evidence="11">
    <location>
        <begin position="310"/>
        <end position="338"/>
    </location>
</feature>
<feature type="domain" description="C2H2-type" evidence="11">
    <location>
        <begin position="282"/>
        <end position="304"/>
    </location>
</feature>
<evidence type="ECO:0000313" key="13">
    <source>
        <dbReference type="RefSeq" id="XP_050556566.1"/>
    </source>
</evidence>
<sequence length="1071" mass="125547">MMETRKKCNTPVTPKIKLKQTEFSCPDCKKKFTDASGLHCHRKLHTKKLPFKCELCDYQCKIKKYLTSHVKKTHTEPTDHQCDICGKCFHFSCKLRDHMRVHTGEKPHKCDVCGKAFSSTYSLSGHKMIHTGEKPYQCTYCDYACRDTSTIRRHIERHLGVTKDFPCSLCNKVFKRKDTLQFHLDEVHFEINPRKFPCQQCDKQFKTKNSLNVHNNAVHKKSNRVNCEICGLEVTKNNILSHLRRHVNLRPYKCSYSDCRRRFKDKGDLKKHTLIHYPDRQYNCTYCNRRFPRKSRLNEHIAKHLRGYRVQCDYCSEMFAFKKSLSKHIKRAHGPNPKKYICDVCGMAVYSRRGIIRHLQYGHGTENDVLCQLCKKVFSQSIGLKEHYLRHHNVKYCLLDDKQDDVEIKEEPIDEDLSDDYTRRYSFEVDIHKHEIDELFQPPEGQSTEELERLSLVSDPATQEVSHVSTSIDRDQSCDDVIQEVFFGHVVQNTVPSIEIPNNIVDMKEKETVNKRIEEMLNKVRKRKEYKVLEVLRQQYNKRILMATNSGKKQDKSLIKFFKKSAENWEIDTNTNSNDKINNHNNNDRETSVDNGYNDNENNGNNHNEDNTDNGNNHNVDNGNVNIDNHNVNNGDNDNITNGDDVDCQETDDDDDEDYEYKNDVKHKNGKLKLNTHQCYICFKLFKTKTDLQHHCLEHFDVCNKKTIKKCPFCGYVTNLKLSRHIKLVHKVKIRKPYYPSRIKEKITENGSKYVFQIDKDCDLEIIPSISNLNKLASMKIDEQNRKTKNQLLAKTKLVKKGGNWMVKKEAVTVNHDYLLPNFFKEEYQSLKTIGDTYIERLRGLSIIAKQRKLRMLYPCDGCEKICLTIAALKLHLRKHEINPKKYKPKIWKNRIVKASKNIKCGKSVNDASKSSNDESKSVNDTVISSTNRFADPNPVTGRHKCDKALIEFYKNNIKGGDIEFWQFLKIFNKMDRENVKDFKDLENRFDFGMHNVIINDKNNGNTPENNENTSKNDENTPKNNDNENNRKINKNNVKKGFTRAIMISKKEYMRRMEIKKRMRERLQASK</sequence>
<keyword evidence="8" id="KW-0539">Nucleus</keyword>
<feature type="compositionally biased region" description="Low complexity" evidence="10">
    <location>
        <begin position="613"/>
        <end position="643"/>
    </location>
</feature>
<name>A0A9R0E179_SPOFR</name>
<evidence type="ECO:0000256" key="1">
    <source>
        <dbReference type="ARBA" id="ARBA00004123"/>
    </source>
</evidence>
<evidence type="ECO:0000313" key="12">
    <source>
        <dbReference type="Proteomes" id="UP000829999"/>
    </source>
</evidence>
<dbReference type="Pfam" id="PF13912">
    <property type="entry name" value="zf-C2H2_6"/>
    <property type="match status" value="1"/>
</dbReference>
<feature type="domain" description="C2H2-type" evidence="11">
    <location>
        <begin position="165"/>
        <end position="193"/>
    </location>
</feature>
<feature type="compositionally biased region" description="Low complexity" evidence="10">
    <location>
        <begin position="593"/>
        <end position="606"/>
    </location>
</feature>
<feature type="domain" description="C2H2-type" evidence="11">
    <location>
        <begin position="23"/>
        <end position="50"/>
    </location>
</feature>
<dbReference type="Proteomes" id="UP000829999">
    <property type="component" value="Chromosome 19"/>
</dbReference>
<dbReference type="PROSITE" id="PS50157">
    <property type="entry name" value="ZINC_FINGER_C2H2_2"/>
    <property type="match status" value="12"/>
</dbReference>
<evidence type="ECO:0000256" key="10">
    <source>
        <dbReference type="SAM" id="MobiDB-lite"/>
    </source>
</evidence>
<keyword evidence="3" id="KW-0479">Metal-binding</keyword>
<dbReference type="FunFam" id="3.30.160.60:FF:002343">
    <property type="entry name" value="Zinc finger protein 33A"/>
    <property type="match status" value="1"/>
</dbReference>
<feature type="compositionally biased region" description="Low complexity" evidence="10">
    <location>
        <begin position="1000"/>
        <end position="1014"/>
    </location>
</feature>
<reference evidence="13" key="1">
    <citation type="submission" date="2025-08" db="UniProtKB">
        <authorList>
            <consortium name="RefSeq"/>
        </authorList>
    </citation>
    <scope>IDENTIFICATION</scope>
    <source>
        <tissue evidence="13">Whole larval tissue</tissue>
    </source>
</reference>
<keyword evidence="12" id="KW-1185">Reference proteome</keyword>
<proteinExistence type="inferred from homology"/>
<dbReference type="AlphaFoldDB" id="A0A9R0E179"/>
<organism evidence="12 13">
    <name type="scientific">Spodoptera frugiperda</name>
    <name type="common">Fall armyworm</name>
    <dbReference type="NCBI Taxonomy" id="7108"/>
    <lineage>
        <taxon>Eukaryota</taxon>
        <taxon>Metazoa</taxon>
        <taxon>Ecdysozoa</taxon>
        <taxon>Arthropoda</taxon>
        <taxon>Hexapoda</taxon>
        <taxon>Insecta</taxon>
        <taxon>Pterygota</taxon>
        <taxon>Neoptera</taxon>
        <taxon>Endopterygota</taxon>
        <taxon>Lepidoptera</taxon>
        <taxon>Glossata</taxon>
        <taxon>Ditrysia</taxon>
        <taxon>Noctuoidea</taxon>
        <taxon>Noctuidae</taxon>
        <taxon>Amphipyrinae</taxon>
        <taxon>Spodoptera</taxon>
    </lineage>
</organism>
<feature type="compositionally biased region" description="Basic residues" evidence="10">
    <location>
        <begin position="1032"/>
        <end position="1041"/>
    </location>
</feature>
<dbReference type="GO" id="GO:0006355">
    <property type="term" value="P:regulation of DNA-templated transcription"/>
    <property type="evidence" value="ECO:0007669"/>
    <property type="project" value="UniProtKB-ARBA"/>
</dbReference>
<feature type="compositionally biased region" description="Low complexity" evidence="10">
    <location>
        <begin position="574"/>
        <end position="585"/>
    </location>
</feature>
<feature type="domain" description="C2H2-type" evidence="11">
    <location>
        <begin position="196"/>
        <end position="224"/>
    </location>
</feature>
<dbReference type="Pfam" id="PF05605">
    <property type="entry name" value="zf-Di19"/>
    <property type="match status" value="1"/>
</dbReference>
<dbReference type="GO" id="GO:0008270">
    <property type="term" value="F:zinc ion binding"/>
    <property type="evidence" value="ECO:0007669"/>
    <property type="project" value="UniProtKB-KW"/>
</dbReference>
<dbReference type="FunFam" id="3.30.160.60:FF:000614">
    <property type="entry name" value="Zinc finger protein 142"/>
    <property type="match status" value="1"/>
</dbReference>
<keyword evidence="7" id="KW-0238">DNA-binding</keyword>
<dbReference type="GeneID" id="118281226"/>
<dbReference type="SUPFAM" id="SSF57667">
    <property type="entry name" value="beta-beta-alpha zinc fingers"/>
    <property type="match status" value="7"/>
</dbReference>
<feature type="region of interest" description="Disordered" evidence="10">
    <location>
        <begin position="572"/>
        <end position="659"/>
    </location>
</feature>
<feature type="compositionally biased region" description="Basic and acidic residues" evidence="10">
    <location>
        <begin position="1015"/>
        <end position="1031"/>
    </location>
</feature>
<evidence type="ECO:0000256" key="6">
    <source>
        <dbReference type="ARBA" id="ARBA00022833"/>
    </source>
</evidence>
<evidence type="ECO:0000256" key="5">
    <source>
        <dbReference type="ARBA" id="ARBA00022771"/>
    </source>
</evidence>
<dbReference type="Pfam" id="PF00096">
    <property type="entry name" value="zf-C2H2"/>
    <property type="match status" value="3"/>
</dbReference>
<feature type="region of interest" description="Disordered" evidence="10">
    <location>
        <begin position="998"/>
        <end position="1041"/>
    </location>
</feature>
<keyword evidence="4" id="KW-0677">Repeat</keyword>
<comment type="similarity">
    <text evidence="2">Belongs to the hunchback C2H2-type zinc-finger protein family.</text>
</comment>
<dbReference type="InterPro" id="IPR008598">
    <property type="entry name" value="Di19_Zn-bd"/>
</dbReference>
<evidence type="ECO:0000256" key="3">
    <source>
        <dbReference type="ARBA" id="ARBA00022723"/>
    </source>
</evidence>
<dbReference type="Gene3D" id="3.30.160.60">
    <property type="entry name" value="Classic Zinc Finger"/>
    <property type="match status" value="8"/>
</dbReference>
<keyword evidence="5 9" id="KW-0863">Zinc-finger</keyword>
<feature type="domain" description="C2H2-type" evidence="11">
    <location>
        <begin position="136"/>
        <end position="163"/>
    </location>
</feature>
<dbReference type="SMART" id="SM00355">
    <property type="entry name" value="ZnF_C2H2"/>
    <property type="match status" value="16"/>
</dbReference>
<feature type="compositionally biased region" description="Acidic residues" evidence="10">
    <location>
        <begin position="644"/>
        <end position="659"/>
    </location>
</feature>
<dbReference type="InterPro" id="IPR036236">
    <property type="entry name" value="Znf_C2H2_sf"/>
</dbReference>
<evidence type="ECO:0000256" key="9">
    <source>
        <dbReference type="PROSITE-ProRule" id="PRU00042"/>
    </source>
</evidence>
<dbReference type="OrthoDB" id="8117402at2759"/>
<feature type="domain" description="C2H2-type" evidence="11">
    <location>
        <begin position="108"/>
        <end position="135"/>
    </location>
</feature>
<evidence type="ECO:0000259" key="11">
    <source>
        <dbReference type="PROSITE" id="PS50157"/>
    </source>
</evidence>
<dbReference type="InterPro" id="IPR013087">
    <property type="entry name" value="Znf_C2H2_type"/>
</dbReference>
<keyword evidence="6" id="KW-0862">Zinc</keyword>
<evidence type="ECO:0000256" key="7">
    <source>
        <dbReference type="ARBA" id="ARBA00023125"/>
    </source>
</evidence>
<feature type="domain" description="C2H2-type" evidence="11">
    <location>
        <begin position="369"/>
        <end position="396"/>
    </location>
</feature>
<evidence type="ECO:0000256" key="8">
    <source>
        <dbReference type="ARBA" id="ARBA00023242"/>
    </source>
</evidence>
<dbReference type="RefSeq" id="XP_050556566.1">
    <property type="nucleotide sequence ID" value="XM_050700609.1"/>
</dbReference>
<dbReference type="InterPro" id="IPR050888">
    <property type="entry name" value="ZnF_C2H2-type_TF"/>
</dbReference>
<dbReference type="PANTHER" id="PTHR24406">
    <property type="entry name" value="TRANSCRIPTIONAL REPRESSOR CTCFL-RELATED"/>
    <property type="match status" value="1"/>
</dbReference>
<evidence type="ECO:0000256" key="2">
    <source>
        <dbReference type="ARBA" id="ARBA00007746"/>
    </source>
</evidence>
<protein>
    <submittedName>
        <fullName evidence="13">Uncharacterized protein LOC118281226</fullName>
    </submittedName>
</protein>
<comment type="subcellular location">
    <subcellularLocation>
        <location evidence="1">Nucleus</location>
    </subcellularLocation>
</comment>